<feature type="compositionally biased region" description="Polar residues" evidence="1">
    <location>
        <begin position="290"/>
        <end position="307"/>
    </location>
</feature>
<feature type="region of interest" description="Disordered" evidence="1">
    <location>
        <begin position="219"/>
        <end position="405"/>
    </location>
</feature>
<gene>
    <name evidence="2" type="ORF">B5807_01048</name>
</gene>
<accession>A0A1Y2MED9</accession>
<feature type="region of interest" description="Disordered" evidence="1">
    <location>
        <begin position="141"/>
        <end position="184"/>
    </location>
</feature>
<dbReference type="AlphaFoldDB" id="A0A1Y2MED9"/>
<protein>
    <submittedName>
        <fullName evidence="2">Uncharacterized protein</fullName>
    </submittedName>
</protein>
<dbReference type="EMBL" id="KZ107838">
    <property type="protein sequence ID" value="OSS54495.1"/>
    <property type="molecule type" value="Genomic_DNA"/>
</dbReference>
<evidence type="ECO:0000313" key="2">
    <source>
        <dbReference type="EMBL" id="OSS54495.1"/>
    </source>
</evidence>
<evidence type="ECO:0000256" key="1">
    <source>
        <dbReference type="SAM" id="MobiDB-lite"/>
    </source>
</evidence>
<reference evidence="2 3" key="1">
    <citation type="journal article" date="2017" name="Genome Announc.">
        <title>Genome sequence of the saprophytic ascomycete Epicoccum nigrum ICMP 19927 strain isolated from New Zealand.</title>
        <authorList>
            <person name="Fokin M."/>
            <person name="Fleetwood D."/>
            <person name="Weir B.S."/>
            <person name="Villas-Boas S.G."/>
        </authorList>
    </citation>
    <scope>NUCLEOTIDE SEQUENCE [LARGE SCALE GENOMIC DNA]</scope>
    <source>
        <strain evidence="2 3">ICMP 19927</strain>
    </source>
</reference>
<dbReference type="Proteomes" id="UP000193240">
    <property type="component" value="Unassembled WGS sequence"/>
</dbReference>
<dbReference type="GO" id="GO:0007131">
    <property type="term" value="P:reciprocal meiotic recombination"/>
    <property type="evidence" value="ECO:0007669"/>
    <property type="project" value="InterPro"/>
</dbReference>
<dbReference type="InterPro" id="IPR004354">
    <property type="entry name" value="Meiotic_Rec114"/>
</dbReference>
<dbReference type="InParanoid" id="A0A1Y2MED9"/>
<evidence type="ECO:0000313" key="3">
    <source>
        <dbReference type="Proteomes" id="UP000193240"/>
    </source>
</evidence>
<name>A0A1Y2MED9_EPING</name>
<feature type="compositionally biased region" description="Polar residues" evidence="1">
    <location>
        <begin position="353"/>
        <end position="363"/>
    </location>
</feature>
<feature type="compositionally biased region" description="Low complexity" evidence="1">
    <location>
        <begin position="378"/>
        <end position="397"/>
    </location>
</feature>
<keyword evidence="3" id="KW-1185">Reference proteome</keyword>
<sequence>MISLSLVKLSIAQDASANEQTFQWTHYSNNLVCVIDSYQAGGSTLQLLKVVQGTQVQEQIELERMIVESQYLVRGMQQRGIEMKSEQLPISAIVRCPLLAIRWQLPNKKIRRLQIRFKSDGDFDLVHSHLHHLGLRMMAPQGQSKDRVSAANSEPTTAATPPPVVPPQLAERAGPSCPPSRLSEISSRPYTAIPAPAAPEPHFQEATFARPSTAFATTARFPSSSPLNPPIYFQRPDSASDAISSTHDQPVATIERDNTSGSRPQSALLYSRPNTAELPPRRELPFSRDSLPTSSGSEANLSSSRPSTAIMGPPPLPSRVSDLRPSSARAVGSDKELLPLRQPTIVGEAGGTPSASLRPTSPLTYLPGRSELTQASVSTEGRSSFSRYSSSPEASPGPRIFRSTAQPLTPVSGDVLNQDPAMSPRTHSTPSTNRVQTDCGPNLCFSDDAENQLKMYAMQSSASRKAALDDFILKNLNSDDFLTLVQDMEANCARIGLDKW</sequence>
<dbReference type="OMA" id="RRFQLKF"/>
<proteinExistence type="predicted"/>
<dbReference type="STRING" id="105696.A0A1Y2MED9"/>
<dbReference type="Pfam" id="PF03525">
    <property type="entry name" value="Meiotic_rec114"/>
    <property type="match status" value="1"/>
</dbReference>
<organism evidence="2 3">
    <name type="scientific">Epicoccum nigrum</name>
    <name type="common">Soil fungus</name>
    <name type="synonym">Epicoccum purpurascens</name>
    <dbReference type="NCBI Taxonomy" id="105696"/>
    <lineage>
        <taxon>Eukaryota</taxon>
        <taxon>Fungi</taxon>
        <taxon>Dikarya</taxon>
        <taxon>Ascomycota</taxon>
        <taxon>Pezizomycotina</taxon>
        <taxon>Dothideomycetes</taxon>
        <taxon>Pleosporomycetidae</taxon>
        <taxon>Pleosporales</taxon>
        <taxon>Pleosporineae</taxon>
        <taxon>Didymellaceae</taxon>
        <taxon>Epicoccum</taxon>
    </lineage>
</organism>